<dbReference type="EMBL" id="CP036164">
    <property type="protein sequence ID" value="QBF45039.1"/>
    <property type="molecule type" value="Genomic_DNA"/>
</dbReference>
<evidence type="ECO:0000313" key="1">
    <source>
        <dbReference type="EMBL" id="QBF45039.1"/>
    </source>
</evidence>
<reference evidence="1 2" key="1">
    <citation type="submission" date="2019-02" db="EMBL/GenBank/DDBJ databases">
        <title>Genomic data mining of an Antarctic deep-sea actinobacterium, Janibacterlimosus P3-3-X1.</title>
        <authorList>
            <person name="Liao L."/>
            <person name="Chen B."/>
        </authorList>
    </citation>
    <scope>NUCLEOTIDE SEQUENCE [LARGE SCALE GENOMIC DNA]</scope>
    <source>
        <strain evidence="1 2">P3-3-X1</strain>
    </source>
</reference>
<dbReference type="KEGG" id="jli:EXU32_01410"/>
<dbReference type="Proteomes" id="UP000290408">
    <property type="component" value="Chromosome"/>
</dbReference>
<keyword evidence="2" id="KW-1185">Reference proteome</keyword>
<evidence type="ECO:0000313" key="2">
    <source>
        <dbReference type="Proteomes" id="UP000290408"/>
    </source>
</evidence>
<organism evidence="1 2">
    <name type="scientific">Janibacter limosus</name>
    <dbReference type="NCBI Taxonomy" id="53458"/>
    <lineage>
        <taxon>Bacteria</taxon>
        <taxon>Bacillati</taxon>
        <taxon>Actinomycetota</taxon>
        <taxon>Actinomycetes</taxon>
        <taxon>Micrococcales</taxon>
        <taxon>Intrasporangiaceae</taxon>
        <taxon>Janibacter</taxon>
    </lineage>
</organism>
<proteinExistence type="predicted"/>
<dbReference type="RefSeq" id="WP_130628285.1">
    <property type="nucleotide sequence ID" value="NZ_CP036164.1"/>
</dbReference>
<protein>
    <submittedName>
        <fullName evidence="1">Pilus assembly protein TadE</fullName>
    </submittedName>
</protein>
<dbReference type="NCBIfam" id="NF041390">
    <property type="entry name" value="TadE_Rv3655c"/>
    <property type="match status" value="1"/>
</dbReference>
<dbReference type="OrthoDB" id="4871621at2"/>
<dbReference type="AlphaFoldDB" id="A0A4P6MQ35"/>
<dbReference type="InterPro" id="IPR049790">
    <property type="entry name" value="Rv3655c/TadE"/>
</dbReference>
<accession>A0A4P6MQ35</accession>
<sequence>MVTAELALTLPAVVLVLVICLSALSWGVERVQCVDAARVTVRELARGEPSGRALADAQRAAPEGARVTVSRSGGDVTVTVTNPPPPALAFAVQETSCSSTARVESTDDLS</sequence>
<name>A0A4P6MQ35_9MICO</name>
<gene>
    <name evidence="1" type="ORF">EXU32_01410</name>
</gene>